<dbReference type="GO" id="GO:0008270">
    <property type="term" value="F:zinc ion binding"/>
    <property type="evidence" value="ECO:0007669"/>
    <property type="project" value="UniProtKB-UniRule"/>
</dbReference>
<evidence type="ECO:0000313" key="16">
    <source>
        <dbReference type="EMBL" id="KRK38479.1"/>
    </source>
</evidence>
<dbReference type="NCBIfam" id="NF004064">
    <property type="entry name" value="PRK05578.1"/>
    <property type="match status" value="1"/>
</dbReference>
<dbReference type="GO" id="GO:0055086">
    <property type="term" value="P:nucleobase-containing small molecule metabolic process"/>
    <property type="evidence" value="ECO:0007669"/>
    <property type="project" value="UniProtKB-ARBA"/>
</dbReference>
<dbReference type="NCBIfam" id="TIGR01354">
    <property type="entry name" value="cyt_deam_tetra"/>
    <property type="match status" value="1"/>
</dbReference>
<reference evidence="16 17" key="1">
    <citation type="journal article" date="2015" name="Genome Announc.">
        <title>Expanding the biotechnology potential of lactobacilli through comparative genomics of 213 strains and associated genera.</title>
        <authorList>
            <person name="Sun Z."/>
            <person name="Harris H.M."/>
            <person name="McCann A."/>
            <person name="Guo C."/>
            <person name="Argimon S."/>
            <person name="Zhang W."/>
            <person name="Yang X."/>
            <person name="Jeffery I.B."/>
            <person name="Cooney J.C."/>
            <person name="Kagawa T.F."/>
            <person name="Liu W."/>
            <person name="Song Y."/>
            <person name="Salvetti E."/>
            <person name="Wrobel A."/>
            <person name="Rasinkangas P."/>
            <person name="Parkhill J."/>
            <person name="Rea M.C."/>
            <person name="O'Sullivan O."/>
            <person name="Ritari J."/>
            <person name="Douillard F.P."/>
            <person name="Paul Ross R."/>
            <person name="Yang R."/>
            <person name="Briner A.E."/>
            <person name="Felis G.E."/>
            <person name="de Vos W.M."/>
            <person name="Barrangou R."/>
            <person name="Klaenhammer T.R."/>
            <person name="Caufield P.W."/>
            <person name="Cui Y."/>
            <person name="Zhang H."/>
            <person name="O'Toole P.W."/>
        </authorList>
    </citation>
    <scope>NUCLEOTIDE SEQUENCE [LARGE SCALE GENOMIC DNA]</scope>
    <source>
        <strain evidence="16 17">DSM 20534</strain>
    </source>
</reference>
<evidence type="ECO:0000256" key="14">
    <source>
        <dbReference type="RuleBase" id="RU364006"/>
    </source>
</evidence>
<keyword evidence="17" id="KW-1185">Reference proteome</keyword>
<dbReference type="EC" id="3.5.4.5" evidence="4 14"/>
<evidence type="ECO:0000259" key="15">
    <source>
        <dbReference type="PROSITE" id="PS51747"/>
    </source>
</evidence>
<name>A0A0R1GWN6_9LACO</name>
<accession>A0A0R1GWN6</accession>
<feature type="binding site" evidence="13">
    <location>
        <position position="96"/>
    </location>
    <ligand>
        <name>Zn(2+)</name>
        <dbReference type="ChEBI" id="CHEBI:29105"/>
        <note>catalytic</note>
    </ligand>
</feature>
<comment type="catalytic activity">
    <reaction evidence="11 14">
        <text>cytidine + H2O + H(+) = uridine + NH4(+)</text>
        <dbReference type="Rhea" id="RHEA:16069"/>
        <dbReference type="ChEBI" id="CHEBI:15377"/>
        <dbReference type="ChEBI" id="CHEBI:15378"/>
        <dbReference type="ChEBI" id="CHEBI:16704"/>
        <dbReference type="ChEBI" id="CHEBI:17562"/>
        <dbReference type="ChEBI" id="CHEBI:28938"/>
        <dbReference type="EC" id="3.5.4.5"/>
    </reaction>
</comment>
<dbReference type="GO" id="GO:0072527">
    <property type="term" value="P:pyrimidine-containing compound metabolic process"/>
    <property type="evidence" value="ECO:0007669"/>
    <property type="project" value="UniProtKB-ARBA"/>
</dbReference>
<dbReference type="PANTHER" id="PTHR11644:SF2">
    <property type="entry name" value="CYTIDINE DEAMINASE"/>
    <property type="match status" value="1"/>
</dbReference>
<comment type="caution">
    <text evidence="16">The sequence shown here is derived from an EMBL/GenBank/DDBJ whole genome shotgun (WGS) entry which is preliminary data.</text>
</comment>
<dbReference type="PROSITE" id="PS51747">
    <property type="entry name" value="CYT_DCMP_DEAMINASES_2"/>
    <property type="match status" value="1"/>
</dbReference>
<evidence type="ECO:0000256" key="3">
    <source>
        <dbReference type="ARBA" id="ARBA00006576"/>
    </source>
</evidence>
<dbReference type="InterPro" id="IPR006262">
    <property type="entry name" value="Cyt_deam_tetra"/>
</dbReference>
<dbReference type="SUPFAM" id="SSF53927">
    <property type="entry name" value="Cytidine deaminase-like"/>
    <property type="match status" value="1"/>
</dbReference>
<evidence type="ECO:0000256" key="12">
    <source>
        <dbReference type="PIRSR" id="PIRSR606262-1"/>
    </source>
</evidence>
<dbReference type="InterPro" id="IPR002125">
    <property type="entry name" value="CMP_dCMP_dom"/>
</dbReference>
<proteinExistence type="inferred from homology"/>
<dbReference type="Proteomes" id="UP000050909">
    <property type="component" value="Unassembled WGS sequence"/>
</dbReference>
<evidence type="ECO:0000256" key="13">
    <source>
        <dbReference type="PIRSR" id="PIRSR606262-3"/>
    </source>
</evidence>
<evidence type="ECO:0000256" key="4">
    <source>
        <dbReference type="ARBA" id="ARBA00012783"/>
    </source>
</evidence>
<evidence type="ECO:0000256" key="7">
    <source>
        <dbReference type="ARBA" id="ARBA00022801"/>
    </source>
</evidence>
<gene>
    <name evidence="16" type="ORF">FC62_GL000165</name>
</gene>
<keyword evidence="6 13" id="KW-0479">Metal-binding</keyword>
<dbReference type="CDD" id="cd01283">
    <property type="entry name" value="cytidine_deaminase"/>
    <property type="match status" value="1"/>
</dbReference>
<dbReference type="PANTHER" id="PTHR11644">
    <property type="entry name" value="CYTIDINE DEAMINASE"/>
    <property type="match status" value="1"/>
</dbReference>
<keyword evidence="7 14" id="KW-0378">Hydrolase</keyword>
<comment type="similarity">
    <text evidence="3 14">Belongs to the cytidine and deoxycytidylate deaminase family.</text>
</comment>
<dbReference type="FunFam" id="3.40.140.10:FF:000008">
    <property type="entry name" value="Cytidine deaminase"/>
    <property type="match status" value="1"/>
</dbReference>
<dbReference type="InterPro" id="IPR050202">
    <property type="entry name" value="Cyt/Deoxycyt_deaminase"/>
</dbReference>
<feature type="domain" description="CMP/dCMP-type deaminase" evidence="15">
    <location>
        <begin position="6"/>
        <end position="135"/>
    </location>
</feature>
<feature type="active site" description="Proton donor" evidence="12">
    <location>
        <position position="60"/>
    </location>
</feature>
<comment type="function">
    <text evidence="2 14">This enzyme scavenges exogenous and endogenous cytidine and 2'-deoxycytidine for UMP synthesis.</text>
</comment>
<evidence type="ECO:0000313" key="17">
    <source>
        <dbReference type="Proteomes" id="UP000050909"/>
    </source>
</evidence>
<dbReference type="InterPro" id="IPR016193">
    <property type="entry name" value="Cytidine_deaminase-like"/>
</dbReference>
<organism evidence="16 17">
    <name type="scientific">Amylolactobacillus amylotrophicus DSM 20534</name>
    <dbReference type="NCBI Taxonomy" id="1423722"/>
    <lineage>
        <taxon>Bacteria</taxon>
        <taxon>Bacillati</taxon>
        <taxon>Bacillota</taxon>
        <taxon>Bacilli</taxon>
        <taxon>Lactobacillales</taxon>
        <taxon>Lactobacillaceae</taxon>
        <taxon>Amylolactobacillus</taxon>
    </lineage>
</organism>
<evidence type="ECO:0000256" key="8">
    <source>
        <dbReference type="ARBA" id="ARBA00022833"/>
    </source>
</evidence>
<feature type="binding site" evidence="13">
    <location>
        <position position="58"/>
    </location>
    <ligand>
        <name>Zn(2+)</name>
        <dbReference type="ChEBI" id="CHEBI:29105"/>
        <note>catalytic</note>
    </ligand>
</feature>
<dbReference type="GO" id="GO:0005829">
    <property type="term" value="C:cytosol"/>
    <property type="evidence" value="ECO:0007669"/>
    <property type="project" value="TreeGrafter"/>
</dbReference>
<protein>
    <recommendedName>
        <fullName evidence="5 14">Cytidine deaminase</fullName>
        <ecNumber evidence="4 14">3.5.4.5</ecNumber>
    </recommendedName>
    <alternativeName>
        <fullName evidence="9 14">Cytidine aminohydrolase</fullName>
    </alternativeName>
</protein>
<evidence type="ECO:0000256" key="6">
    <source>
        <dbReference type="ARBA" id="ARBA00022723"/>
    </source>
</evidence>
<evidence type="ECO:0000256" key="10">
    <source>
        <dbReference type="ARBA" id="ARBA00049252"/>
    </source>
</evidence>
<comment type="cofactor">
    <cofactor evidence="1 13 14">
        <name>Zn(2+)</name>
        <dbReference type="ChEBI" id="CHEBI:29105"/>
    </cofactor>
</comment>
<dbReference type="GO" id="GO:0004126">
    <property type="term" value="F:cytidine deaminase activity"/>
    <property type="evidence" value="ECO:0007669"/>
    <property type="project" value="UniProtKB-UniRule"/>
</dbReference>
<feature type="binding site" evidence="13">
    <location>
        <position position="93"/>
    </location>
    <ligand>
        <name>Zn(2+)</name>
        <dbReference type="ChEBI" id="CHEBI:29105"/>
        <note>catalytic</note>
    </ligand>
</feature>
<evidence type="ECO:0000256" key="5">
    <source>
        <dbReference type="ARBA" id="ARBA00018266"/>
    </source>
</evidence>
<keyword evidence="8 13" id="KW-0862">Zinc</keyword>
<evidence type="ECO:0000256" key="1">
    <source>
        <dbReference type="ARBA" id="ARBA00001947"/>
    </source>
</evidence>
<dbReference type="EMBL" id="AZCV01000001">
    <property type="protein sequence ID" value="KRK38479.1"/>
    <property type="molecule type" value="Genomic_DNA"/>
</dbReference>
<dbReference type="Pfam" id="PF00383">
    <property type="entry name" value="dCMP_cyt_deam_1"/>
    <property type="match status" value="1"/>
</dbReference>
<evidence type="ECO:0000256" key="2">
    <source>
        <dbReference type="ARBA" id="ARBA00003949"/>
    </source>
</evidence>
<dbReference type="PATRIC" id="fig|1423722.3.peg.169"/>
<evidence type="ECO:0000256" key="9">
    <source>
        <dbReference type="ARBA" id="ARBA00032005"/>
    </source>
</evidence>
<evidence type="ECO:0000256" key="11">
    <source>
        <dbReference type="ARBA" id="ARBA00049558"/>
    </source>
</evidence>
<dbReference type="Gene3D" id="3.40.140.10">
    <property type="entry name" value="Cytidine Deaminase, domain 2"/>
    <property type="match status" value="1"/>
</dbReference>
<comment type="catalytic activity">
    <reaction evidence="10 14">
        <text>2'-deoxycytidine + H2O + H(+) = 2'-deoxyuridine + NH4(+)</text>
        <dbReference type="Rhea" id="RHEA:13433"/>
        <dbReference type="ChEBI" id="CHEBI:15377"/>
        <dbReference type="ChEBI" id="CHEBI:15378"/>
        <dbReference type="ChEBI" id="CHEBI:15698"/>
        <dbReference type="ChEBI" id="CHEBI:16450"/>
        <dbReference type="ChEBI" id="CHEBI:28938"/>
        <dbReference type="EC" id="3.5.4.5"/>
    </reaction>
</comment>
<sequence length="139" mass="15315">MDKLTEPELELYNIAQAEMKHAYVPYSHFQVAAVLRTKSGQIFKGVNVENASFGLTNCAERSCIFNYISAGSLADPISEFLIIGGTDDPISPCGACRQVLSEFLPSDATITLTNLTGAVKHMTMVELLPYYFKKEDLND</sequence>
<dbReference type="RefSeq" id="WP_056946195.1">
    <property type="nucleotide sequence ID" value="NZ_AZCV01000001.1"/>
</dbReference>
<dbReference type="AlphaFoldDB" id="A0A0R1GWN6"/>